<dbReference type="Proteomes" id="UP000011686">
    <property type="component" value="Chromosome"/>
</dbReference>
<dbReference type="PIRSF" id="PIRSF038471">
    <property type="entry name" value="MreC"/>
    <property type="match status" value="1"/>
</dbReference>
<feature type="domain" description="Rod shape-determining protein MreC beta-barrel core" evidence="6">
    <location>
        <begin position="129"/>
        <end position="275"/>
    </location>
</feature>
<reference evidence="7 8" key="1">
    <citation type="journal article" date="2013" name="Genome Biol. Evol.">
        <title>Genome evolution and phylogenomic analysis of candidatus kinetoplastibacterium, the betaproteobacterial endosymbionts of strigomonas and angomonas.</title>
        <authorList>
            <person name="Alves J.M."/>
            <person name="Serrano M.G."/>
            <person name="Maia da Silva F."/>
            <person name="Voegtly L.J."/>
            <person name="Matveyev A.V."/>
            <person name="Teixeira M.M."/>
            <person name="Camargo E.P."/>
            <person name="Buck G.A."/>
        </authorList>
    </citation>
    <scope>NUCLEOTIDE SEQUENCE [LARGE SCALE GENOMIC DNA]</scope>
    <source>
        <strain evidence="7 8">TCC036E</strain>
    </source>
</reference>
<dbReference type="AlphaFoldDB" id="M1L5N2"/>
<dbReference type="RefSeq" id="WP_015389185.1">
    <property type="nucleotide sequence ID" value="NC_020283.1"/>
</dbReference>
<evidence type="ECO:0000256" key="4">
    <source>
        <dbReference type="ARBA" id="ARBA00032089"/>
    </source>
</evidence>
<keyword evidence="3 5" id="KW-0133">Cell shape</keyword>
<dbReference type="Gene3D" id="2.40.10.350">
    <property type="entry name" value="Rod shape-determining protein MreC, domain 2"/>
    <property type="match status" value="1"/>
</dbReference>
<dbReference type="InterPro" id="IPR055342">
    <property type="entry name" value="MreC_beta-barrel_core"/>
</dbReference>
<dbReference type="HOGENOM" id="CLU_042663_2_0_4"/>
<dbReference type="PANTHER" id="PTHR34138">
    <property type="entry name" value="CELL SHAPE-DETERMINING PROTEIN MREC"/>
    <property type="match status" value="1"/>
</dbReference>
<dbReference type="STRING" id="1208918.CDEE_0105"/>
<evidence type="ECO:0000313" key="8">
    <source>
        <dbReference type="Proteomes" id="UP000011686"/>
    </source>
</evidence>
<organism evidence="7 8">
    <name type="scientific">Candidatus Kinetoplastidibacterium crithidiae TCC036E</name>
    <dbReference type="NCBI Taxonomy" id="1208918"/>
    <lineage>
        <taxon>Bacteria</taxon>
        <taxon>Pseudomonadati</taxon>
        <taxon>Pseudomonadota</taxon>
        <taxon>Betaproteobacteria</taxon>
        <taxon>Candidatus Kinetoplastidibacterium</taxon>
    </lineage>
</organism>
<evidence type="ECO:0000259" key="6">
    <source>
        <dbReference type="Pfam" id="PF04085"/>
    </source>
</evidence>
<sequence>MQRQGIRPLFRRGISLEIKLFIALLVALILLTCDARFPNTVEPVRKLVSVVIYPFQRIVLIPRDIFQRINNWFNAANMIRRENELLQKQYIEMAQITTRLSQLTAENYKLRKLLGITDVIKESSIVVEILYESNNSFSQHLIFNKGSKVGVSPGMSVISEGGVVGQIIRVTPVTSEAALVSDHNVSVPVQITRNGLRLITFGLGIPGLLEVRYLTDNFDIKIDDLLVTSGIGGIFPVGLPVAKVIKVEKDHISGYSRAIAESVAHPEYYRHFIVLKIEIN</sequence>
<dbReference type="EMBL" id="CP003804">
    <property type="protein sequence ID" value="AGF47943.1"/>
    <property type="molecule type" value="Genomic_DNA"/>
</dbReference>
<dbReference type="NCBIfam" id="TIGR00219">
    <property type="entry name" value="mreC"/>
    <property type="match status" value="1"/>
</dbReference>
<dbReference type="Pfam" id="PF04085">
    <property type="entry name" value="MreC"/>
    <property type="match status" value="1"/>
</dbReference>
<dbReference type="InterPro" id="IPR007221">
    <property type="entry name" value="MreC"/>
</dbReference>
<dbReference type="KEGG" id="kct:CDEE_0105"/>
<dbReference type="PANTHER" id="PTHR34138:SF1">
    <property type="entry name" value="CELL SHAPE-DETERMINING PROTEIN MREC"/>
    <property type="match status" value="1"/>
</dbReference>
<accession>M1L5N2</accession>
<gene>
    <name evidence="7" type="ORF">CDEE_0105</name>
</gene>
<evidence type="ECO:0000256" key="5">
    <source>
        <dbReference type="PIRNR" id="PIRNR038471"/>
    </source>
</evidence>
<evidence type="ECO:0000313" key="7">
    <source>
        <dbReference type="EMBL" id="AGF47943.1"/>
    </source>
</evidence>
<evidence type="ECO:0000256" key="1">
    <source>
        <dbReference type="ARBA" id="ARBA00009369"/>
    </source>
</evidence>
<keyword evidence="8" id="KW-1185">Reference proteome</keyword>
<name>M1L5N2_9PROT</name>
<proteinExistence type="inferred from homology"/>
<evidence type="ECO:0000256" key="2">
    <source>
        <dbReference type="ARBA" id="ARBA00013855"/>
    </source>
</evidence>
<dbReference type="eggNOG" id="COG1792">
    <property type="taxonomic scope" value="Bacteria"/>
</dbReference>
<evidence type="ECO:0000256" key="3">
    <source>
        <dbReference type="ARBA" id="ARBA00022960"/>
    </source>
</evidence>
<comment type="function">
    <text evidence="5">Involved in formation and maintenance of cell shape.</text>
</comment>
<dbReference type="GO" id="GO:0008360">
    <property type="term" value="P:regulation of cell shape"/>
    <property type="evidence" value="ECO:0007669"/>
    <property type="project" value="UniProtKB-KW"/>
</dbReference>
<comment type="similarity">
    <text evidence="1 5">Belongs to the MreC family.</text>
</comment>
<dbReference type="Gene3D" id="2.40.10.340">
    <property type="entry name" value="Rod shape-determining protein MreC, domain 1"/>
    <property type="match status" value="1"/>
</dbReference>
<protein>
    <recommendedName>
        <fullName evidence="2 5">Cell shape-determining protein MreC</fullName>
    </recommendedName>
    <alternativeName>
        <fullName evidence="4 5">Cell shape protein MreC</fullName>
    </alternativeName>
</protein>
<dbReference type="InterPro" id="IPR042175">
    <property type="entry name" value="Cell/Rod_MreC_2"/>
</dbReference>
<dbReference type="GO" id="GO:0005886">
    <property type="term" value="C:plasma membrane"/>
    <property type="evidence" value="ECO:0007669"/>
    <property type="project" value="TreeGrafter"/>
</dbReference>
<dbReference type="PATRIC" id="fig|1208918.3.peg.644"/>
<dbReference type="InterPro" id="IPR042177">
    <property type="entry name" value="Cell/Rod_1"/>
</dbReference>